<protein>
    <submittedName>
        <fullName evidence="2">Uncharacterized protein</fullName>
    </submittedName>
</protein>
<proteinExistence type="predicted"/>
<organism evidence="2">
    <name type="scientific">Tanacetum cinerariifolium</name>
    <name type="common">Dalmatian daisy</name>
    <name type="synonym">Chrysanthemum cinerariifolium</name>
    <dbReference type="NCBI Taxonomy" id="118510"/>
    <lineage>
        <taxon>Eukaryota</taxon>
        <taxon>Viridiplantae</taxon>
        <taxon>Streptophyta</taxon>
        <taxon>Embryophyta</taxon>
        <taxon>Tracheophyta</taxon>
        <taxon>Spermatophyta</taxon>
        <taxon>Magnoliopsida</taxon>
        <taxon>eudicotyledons</taxon>
        <taxon>Gunneridae</taxon>
        <taxon>Pentapetalae</taxon>
        <taxon>asterids</taxon>
        <taxon>campanulids</taxon>
        <taxon>Asterales</taxon>
        <taxon>Asteraceae</taxon>
        <taxon>Asteroideae</taxon>
        <taxon>Anthemideae</taxon>
        <taxon>Anthemidinae</taxon>
        <taxon>Tanacetum</taxon>
    </lineage>
</organism>
<evidence type="ECO:0000256" key="1">
    <source>
        <dbReference type="SAM" id="MobiDB-lite"/>
    </source>
</evidence>
<feature type="region of interest" description="Disordered" evidence="1">
    <location>
        <begin position="84"/>
        <end position="119"/>
    </location>
</feature>
<feature type="region of interest" description="Disordered" evidence="1">
    <location>
        <begin position="1"/>
        <end position="30"/>
    </location>
</feature>
<comment type="caution">
    <text evidence="2">The sequence shown here is derived from an EMBL/GenBank/DDBJ whole genome shotgun (WGS) entry which is preliminary data.</text>
</comment>
<accession>A0A699V1U7</accession>
<feature type="compositionally biased region" description="Basic and acidic residues" evidence="1">
    <location>
        <begin position="98"/>
        <end position="108"/>
    </location>
</feature>
<dbReference type="AlphaFoldDB" id="A0A699V1U7"/>
<name>A0A699V1U7_TANCI</name>
<dbReference type="EMBL" id="BKCJ011377999">
    <property type="protein sequence ID" value="GFD27559.1"/>
    <property type="molecule type" value="Genomic_DNA"/>
</dbReference>
<reference evidence="2" key="1">
    <citation type="journal article" date="2019" name="Sci. Rep.">
        <title>Draft genome of Tanacetum cinerariifolium, the natural source of mosquito coil.</title>
        <authorList>
            <person name="Yamashiro T."/>
            <person name="Shiraishi A."/>
            <person name="Satake H."/>
            <person name="Nakayama K."/>
        </authorList>
    </citation>
    <scope>NUCLEOTIDE SEQUENCE</scope>
</reference>
<feature type="compositionally biased region" description="Low complexity" evidence="1">
    <location>
        <begin position="9"/>
        <end position="29"/>
    </location>
</feature>
<gene>
    <name evidence="2" type="ORF">Tci_899528</name>
</gene>
<feature type="non-terminal residue" evidence="2">
    <location>
        <position position="1"/>
    </location>
</feature>
<sequence length="119" mass="13390">KKPIWQAVSKKNSASSSGKKNNSKVTSSNYPFNTLNMIEESDELGLNGGRKIQVDDLVNEDNDSEVKEVYDETVTYMASMGFNVNKASKSGNGGRNKRLYEQWKKNHGENPYNDDDFES</sequence>
<evidence type="ECO:0000313" key="2">
    <source>
        <dbReference type="EMBL" id="GFD27559.1"/>
    </source>
</evidence>